<dbReference type="EMBL" id="CASHSV030000823">
    <property type="protein sequence ID" value="CAJ2677854.1"/>
    <property type="molecule type" value="Genomic_DNA"/>
</dbReference>
<reference evidence="1" key="1">
    <citation type="submission" date="2023-10" db="EMBL/GenBank/DDBJ databases">
        <authorList>
            <person name="Rodriguez Cubillos JULIANA M."/>
            <person name="De Vega J."/>
        </authorList>
    </citation>
    <scope>NUCLEOTIDE SEQUENCE</scope>
</reference>
<keyword evidence="2" id="KW-1185">Reference proteome</keyword>
<protein>
    <submittedName>
        <fullName evidence="1">Uncharacterized protein</fullName>
    </submittedName>
</protein>
<organism evidence="1 2">
    <name type="scientific">Trifolium pratense</name>
    <name type="common">Red clover</name>
    <dbReference type="NCBI Taxonomy" id="57577"/>
    <lineage>
        <taxon>Eukaryota</taxon>
        <taxon>Viridiplantae</taxon>
        <taxon>Streptophyta</taxon>
        <taxon>Embryophyta</taxon>
        <taxon>Tracheophyta</taxon>
        <taxon>Spermatophyta</taxon>
        <taxon>Magnoliopsida</taxon>
        <taxon>eudicotyledons</taxon>
        <taxon>Gunneridae</taxon>
        <taxon>Pentapetalae</taxon>
        <taxon>rosids</taxon>
        <taxon>fabids</taxon>
        <taxon>Fabales</taxon>
        <taxon>Fabaceae</taxon>
        <taxon>Papilionoideae</taxon>
        <taxon>50 kb inversion clade</taxon>
        <taxon>NPAAA clade</taxon>
        <taxon>Hologalegina</taxon>
        <taxon>IRL clade</taxon>
        <taxon>Trifolieae</taxon>
        <taxon>Trifolium</taxon>
    </lineage>
</organism>
<evidence type="ECO:0000313" key="1">
    <source>
        <dbReference type="EMBL" id="CAJ2677854.1"/>
    </source>
</evidence>
<gene>
    <name evidence="1" type="ORF">MILVUS5_LOCUS40271</name>
</gene>
<proteinExistence type="predicted"/>
<dbReference type="Proteomes" id="UP001177021">
    <property type="component" value="Unassembled WGS sequence"/>
</dbReference>
<sequence length="179" mass="20122">MSRNVIPGNNIPRNIIPRNAISYLETNTPYHGRPQPAFELVMSIVSFKPNLRDSSIGVTRYLVGQGCIKPLCDLLVCPDSRMISVCLEGLENILNVGEEEKSVGNSGHSNLYAQMIEDSEGMEKIENLQYCDSPEIYFKAVKLLETFWLEDEMILPPGYDDQFGFKASVQSSGFNFNFN</sequence>
<comment type="caution">
    <text evidence="1">The sequence shown here is derived from an EMBL/GenBank/DDBJ whole genome shotgun (WGS) entry which is preliminary data.</text>
</comment>
<accession>A0ACB0M7K7</accession>
<evidence type="ECO:0000313" key="2">
    <source>
        <dbReference type="Proteomes" id="UP001177021"/>
    </source>
</evidence>
<name>A0ACB0M7K7_TRIPR</name>